<gene>
    <name evidence="2" type="ORF">IAA53_03600</name>
</gene>
<accession>A0A9D1DGS3</accession>
<reference evidence="2" key="2">
    <citation type="journal article" date="2021" name="PeerJ">
        <title>Extensive microbial diversity within the chicken gut microbiome revealed by metagenomics and culture.</title>
        <authorList>
            <person name="Gilroy R."/>
            <person name="Ravi A."/>
            <person name="Getino M."/>
            <person name="Pursley I."/>
            <person name="Horton D.L."/>
            <person name="Alikhan N.F."/>
            <person name="Baker D."/>
            <person name="Gharbi K."/>
            <person name="Hall N."/>
            <person name="Watson M."/>
            <person name="Adriaenssens E.M."/>
            <person name="Foster-Nyarko E."/>
            <person name="Jarju S."/>
            <person name="Secka A."/>
            <person name="Antonio M."/>
            <person name="Oren A."/>
            <person name="Chaudhuri R.R."/>
            <person name="La Ragione R."/>
            <person name="Hildebrand F."/>
            <person name="Pallen M.J."/>
        </authorList>
    </citation>
    <scope>NUCLEOTIDE SEQUENCE</scope>
    <source>
        <strain evidence="2">ChiBcec15-4380</strain>
    </source>
</reference>
<proteinExistence type="predicted"/>
<dbReference type="EMBL" id="DVHE01000025">
    <property type="protein sequence ID" value="HIR50358.1"/>
    <property type="molecule type" value="Genomic_DNA"/>
</dbReference>
<feature type="domain" description="Phospholipase C/D" evidence="1">
    <location>
        <begin position="6"/>
        <end position="128"/>
    </location>
</feature>
<evidence type="ECO:0000259" key="1">
    <source>
        <dbReference type="Pfam" id="PF00882"/>
    </source>
</evidence>
<sequence>MPAAYTHYRFGRDVLRLLPPEKRQIIASHRALYDIGLHGPDIFFFYHPLTDNAVARMGHSLHRQTGATVLRRMAALLCQAPSEAATAYLYGFLCHFALDSACHGYVGQMEALGVGHSLLETQLDRSYLVEDRLDPERVNPTGHLRPSPEAARVIAAFFPQVTEREVEASVRDMIRVQQLLLPTSHAKRTMLQGAARLLKKDYVAGMVMPTRESLACRQMVARLRAMYEAALPVAVSLIEDFPRLDHSAYAYNFEGIRVGEEEAP</sequence>
<dbReference type="InterPro" id="IPR029002">
    <property type="entry name" value="PLPC/GPLD1"/>
</dbReference>
<evidence type="ECO:0000313" key="2">
    <source>
        <dbReference type="EMBL" id="HIR50358.1"/>
    </source>
</evidence>
<dbReference type="Proteomes" id="UP000824239">
    <property type="component" value="Unassembled WGS sequence"/>
</dbReference>
<name>A0A9D1DGS3_9FIRM</name>
<dbReference type="AlphaFoldDB" id="A0A9D1DGS3"/>
<protein>
    <submittedName>
        <fullName evidence="2">Zinc dependent phospholipase C family protein</fullName>
    </submittedName>
</protein>
<dbReference type="Pfam" id="PF00882">
    <property type="entry name" value="Zn_dep_PLPC"/>
    <property type="match status" value="1"/>
</dbReference>
<reference evidence="2" key="1">
    <citation type="submission" date="2020-10" db="EMBL/GenBank/DDBJ databases">
        <authorList>
            <person name="Gilroy R."/>
        </authorList>
    </citation>
    <scope>NUCLEOTIDE SEQUENCE</scope>
    <source>
        <strain evidence="2">ChiBcec15-4380</strain>
    </source>
</reference>
<organism evidence="2 3">
    <name type="scientific">Candidatus Avoscillospira avicola</name>
    <dbReference type="NCBI Taxonomy" id="2840706"/>
    <lineage>
        <taxon>Bacteria</taxon>
        <taxon>Bacillati</taxon>
        <taxon>Bacillota</taxon>
        <taxon>Clostridia</taxon>
        <taxon>Eubacteriales</taxon>
        <taxon>Oscillospiraceae</taxon>
        <taxon>Oscillospiraceae incertae sedis</taxon>
        <taxon>Candidatus Avoscillospira</taxon>
    </lineage>
</organism>
<evidence type="ECO:0000313" key="3">
    <source>
        <dbReference type="Proteomes" id="UP000824239"/>
    </source>
</evidence>
<comment type="caution">
    <text evidence="2">The sequence shown here is derived from an EMBL/GenBank/DDBJ whole genome shotgun (WGS) entry which is preliminary data.</text>
</comment>